<evidence type="ECO:0000313" key="2">
    <source>
        <dbReference type="Proteomes" id="UP001559623"/>
    </source>
</evidence>
<dbReference type="RefSeq" id="WP_368846290.1">
    <property type="nucleotide sequence ID" value="NZ_CP194411.1"/>
</dbReference>
<name>A0ABV3X2Z1_9FIRM</name>
<organism evidence="1 2">
    <name type="scientific">Selenomonas sputigena</name>
    <dbReference type="NCBI Taxonomy" id="69823"/>
    <lineage>
        <taxon>Bacteria</taxon>
        <taxon>Bacillati</taxon>
        <taxon>Bacillota</taxon>
        <taxon>Negativicutes</taxon>
        <taxon>Selenomonadales</taxon>
        <taxon>Selenomonadaceae</taxon>
        <taxon>Selenomonas</taxon>
    </lineage>
</organism>
<reference evidence="1 2" key="1">
    <citation type="submission" date="2023-04" db="EMBL/GenBank/DDBJ databases">
        <title>Genome Sequence of Selenomonas sputigena ATCC 33150.</title>
        <authorList>
            <person name="Miller D.P."/>
            <person name="Anvari S."/>
            <person name="Polson S.W."/>
            <person name="Macdonald M."/>
            <person name="Mcdowell J.V."/>
        </authorList>
    </citation>
    <scope>NUCLEOTIDE SEQUENCE [LARGE SCALE GENOMIC DNA]</scope>
    <source>
        <strain evidence="1 2">ATCC 33150</strain>
    </source>
</reference>
<sequence length="203" mass="23820">MPMSEPHLMDNFERAEFLEKLSAHLMRVYTERDDMLYRQLCSRDLNVDDTLLAIFSKWGSWQEDVHESDYPSKSWQIRYPAVETSSFYASFQSSLSISKICPVFRIAHKFSIKNYDENGFEDVIEGRCGLDYDTAEHIHAISLHIDAELYLNQRGYTKIPSGQEYIAAYTAESNEVQFTIKDLLFTDKYHLWKKHVLQHNKST</sequence>
<protein>
    <recommendedName>
        <fullName evidence="3">Phage protein</fullName>
    </recommendedName>
</protein>
<gene>
    <name evidence="1" type="ORF">QCO44_02705</name>
</gene>
<evidence type="ECO:0008006" key="3">
    <source>
        <dbReference type="Google" id="ProtNLM"/>
    </source>
</evidence>
<keyword evidence="2" id="KW-1185">Reference proteome</keyword>
<dbReference type="Proteomes" id="UP001559623">
    <property type="component" value="Unassembled WGS sequence"/>
</dbReference>
<dbReference type="EMBL" id="JARVLH010000002">
    <property type="protein sequence ID" value="MEX5284553.1"/>
    <property type="molecule type" value="Genomic_DNA"/>
</dbReference>
<proteinExistence type="predicted"/>
<accession>A0ABV3X2Z1</accession>
<evidence type="ECO:0000313" key="1">
    <source>
        <dbReference type="EMBL" id="MEX5284553.1"/>
    </source>
</evidence>
<comment type="caution">
    <text evidence="1">The sequence shown here is derived from an EMBL/GenBank/DDBJ whole genome shotgun (WGS) entry which is preliminary data.</text>
</comment>